<feature type="transmembrane region" description="Helical" evidence="1">
    <location>
        <begin position="162"/>
        <end position="184"/>
    </location>
</feature>
<keyword evidence="1" id="KW-0472">Membrane</keyword>
<evidence type="ECO:0000256" key="1">
    <source>
        <dbReference type="SAM" id="Phobius"/>
    </source>
</evidence>
<comment type="caution">
    <text evidence="2">The sequence shown here is derived from an EMBL/GenBank/DDBJ whole genome shotgun (WGS) entry which is preliminary data.</text>
</comment>
<protein>
    <submittedName>
        <fullName evidence="2">Uncharacterized protein</fullName>
    </submittedName>
</protein>
<name>A0A9P1NAX9_9PELO</name>
<feature type="transmembrane region" description="Helical" evidence="1">
    <location>
        <begin position="204"/>
        <end position="223"/>
    </location>
</feature>
<organism evidence="2 3">
    <name type="scientific">Caenorhabditis angaria</name>
    <dbReference type="NCBI Taxonomy" id="860376"/>
    <lineage>
        <taxon>Eukaryota</taxon>
        <taxon>Metazoa</taxon>
        <taxon>Ecdysozoa</taxon>
        <taxon>Nematoda</taxon>
        <taxon>Chromadorea</taxon>
        <taxon>Rhabditida</taxon>
        <taxon>Rhabditina</taxon>
        <taxon>Rhabditomorpha</taxon>
        <taxon>Rhabditoidea</taxon>
        <taxon>Rhabditidae</taxon>
        <taxon>Peloderinae</taxon>
        <taxon>Caenorhabditis</taxon>
    </lineage>
</organism>
<keyword evidence="3" id="KW-1185">Reference proteome</keyword>
<gene>
    <name evidence="2" type="ORF">CAMP_LOCUS18827</name>
</gene>
<feature type="transmembrane region" description="Helical" evidence="1">
    <location>
        <begin position="24"/>
        <end position="46"/>
    </location>
</feature>
<accession>A0A9P1NAX9</accession>
<keyword evidence="1" id="KW-1133">Transmembrane helix</keyword>
<dbReference type="EMBL" id="CANHGI010000006">
    <property type="protein sequence ID" value="CAI5456190.1"/>
    <property type="molecule type" value="Genomic_DNA"/>
</dbReference>
<feature type="transmembrane region" description="Helical" evidence="1">
    <location>
        <begin position="235"/>
        <end position="255"/>
    </location>
</feature>
<feature type="transmembrane region" description="Helical" evidence="1">
    <location>
        <begin position="58"/>
        <end position="81"/>
    </location>
</feature>
<evidence type="ECO:0000313" key="2">
    <source>
        <dbReference type="EMBL" id="CAI5456190.1"/>
    </source>
</evidence>
<dbReference type="AlphaFoldDB" id="A0A9P1NAX9"/>
<evidence type="ECO:0000313" key="3">
    <source>
        <dbReference type="Proteomes" id="UP001152747"/>
    </source>
</evidence>
<dbReference type="Proteomes" id="UP001152747">
    <property type="component" value="Unassembled WGS sequence"/>
</dbReference>
<reference evidence="2" key="1">
    <citation type="submission" date="2022-11" db="EMBL/GenBank/DDBJ databases">
        <authorList>
            <person name="Kikuchi T."/>
        </authorList>
    </citation>
    <scope>NUCLEOTIDE SEQUENCE</scope>
    <source>
        <strain evidence="2">PS1010</strain>
    </source>
</reference>
<sequence>MECLKNGTCKPIESSQWDILSDDLILGTSLSVFITTVEGFLSIVVICSIPTIRKDSAFLYLCIFMAPFIVSTCTKACFLIIDLLKIDISDYYIEISTITSHCYEYFVTFSEFGVIIHSLICLKIHLSKKLTWKTTKRLPYLVIFCAYIPIHEFYNSHKLLDVLYWLKIVGLISAAGLSFLVFLFPSRKNTEISNREIRYSRNRIFWNIFCVLASTQEFLKLYILHEYKIKNLYSLTYVFESLGGVIYVLLIFILLPIMRNTIFHCCYPSEITEQDRIFLLNRSMSDRGSVSTVSSSSVAPTRVFVTSTLPVIQ</sequence>
<keyword evidence="1" id="KW-0812">Transmembrane</keyword>
<proteinExistence type="predicted"/>